<organism evidence="2">
    <name type="scientific">Phaffia rhodozyma</name>
    <name type="common">Yeast</name>
    <name type="synonym">Xanthophyllomyces dendrorhous</name>
    <dbReference type="NCBI Taxonomy" id="264483"/>
    <lineage>
        <taxon>Eukaryota</taxon>
        <taxon>Fungi</taxon>
        <taxon>Dikarya</taxon>
        <taxon>Basidiomycota</taxon>
        <taxon>Agaricomycotina</taxon>
        <taxon>Tremellomycetes</taxon>
        <taxon>Cystofilobasidiales</taxon>
        <taxon>Mrakiaceae</taxon>
        <taxon>Phaffia</taxon>
    </lineage>
</organism>
<feature type="compositionally biased region" description="Low complexity" evidence="1">
    <location>
        <begin position="559"/>
        <end position="571"/>
    </location>
</feature>
<protein>
    <submittedName>
        <fullName evidence="2">Glycoside hydrolase, superfamily</fullName>
    </submittedName>
</protein>
<dbReference type="Gene3D" id="3.20.20.80">
    <property type="entry name" value="Glycosidases"/>
    <property type="match status" value="1"/>
</dbReference>
<feature type="compositionally biased region" description="Polar residues" evidence="1">
    <location>
        <begin position="572"/>
        <end position="582"/>
    </location>
</feature>
<dbReference type="PANTHER" id="PTHR36183">
    <property type="entry name" value="BETA-GLUCURONIDASE"/>
    <property type="match status" value="1"/>
</dbReference>
<accession>A0A0F7SG95</accession>
<dbReference type="InterPro" id="IPR052974">
    <property type="entry name" value="GH79_Enzymes"/>
</dbReference>
<evidence type="ECO:0000313" key="2">
    <source>
        <dbReference type="EMBL" id="CDZ96269.1"/>
    </source>
</evidence>
<name>A0A0F7SG95_PHARH</name>
<feature type="region of interest" description="Disordered" evidence="1">
    <location>
        <begin position="559"/>
        <end position="590"/>
    </location>
</feature>
<sequence length="612" mass="65056">MPFSYQKKTRTFPIIPGFAYVSVTGRHFHFWAKSRTFALALAVCHVFLTASLVNAATVISGLQAGSLPANASQLLSNRLIGFSIETAYVVDFLGTPASPNSLVLNLIGQVANRTGGISFRPGGITVDSSIYEPSLSEPLVRIESATGGIYQTQYGPGFFESMNLLPSSTEYIMDLNFGNDSWEIAKDEAEAALSAMNGKIIALELGNEPDQYNAAQRTPISSWGPQEYTEEFLTWSRNLTSALNLSLPFFQAGAFANDPTASALITTEDVVALGIGNDSSIKTFSQHMYQYSTCDSARDELATLDALVNHKNITAYVDLWKPQTAAAKSVGAELVIGEFNSVSCSGKQNVSNTFGQALWLADTILYSAYTNISRMYSHQGATLVLQSSDQSNTVGFSWYDFVYPLNSTRNGPSRSTPSFVSYLLLAEAISSTANTSQITYIPLEETYPDLAIYPIYDSAVRDVTVGPARMVVLNLGSQSDLSINVTSLGFTSSSGTTVKYMNSTGGPSSTVTTEATWAGQSYESGLPVGTEAVYTLGSDGLVALDAYQGVLLVLNGNSSTSSGSGSGTTSSLASPTATNLGSGKSEAGRKMGGTSTLWLGGLVSAWILIFLS</sequence>
<keyword evidence="2" id="KW-0378">Hydrolase</keyword>
<proteinExistence type="predicted"/>
<dbReference type="InterPro" id="IPR017853">
    <property type="entry name" value="GH"/>
</dbReference>
<evidence type="ECO:0000256" key="1">
    <source>
        <dbReference type="SAM" id="MobiDB-lite"/>
    </source>
</evidence>
<dbReference type="EMBL" id="LN483116">
    <property type="protein sequence ID" value="CDZ96269.1"/>
    <property type="molecule type" value="Genomic_DNA"/>
</dbReference>
<dbReference type="PANTHER" id="PTHR36183:SF2">
    <property type="entry name" value="BETA-GLUCURONIDASE C-TERMINAL DOMAIN-CONTAINING PROTEIN"/>
    <property type="match status" value="1"/>
</dbReference>
<dbReference type="AlphaFoldDB" id="A0A0F7SG95"/>
<dbReference type="GO" id="GO:0016787">
    <property type="term" value="F:hydrolase activity"/>
    <property type="evidence" value="ECO:0007669"/>
    <property type="project" value="UniProtKB-KW"/>
</dbReference>
<reference evidence="2" key="1">
    <citation type="submission" date="2014-08" db="EMBL/GenBank/DDBJ databases">
        <authorList>
            <person name="Sharma Rahul"/>
            <person name="Thines Marco"/>
        </authorList>
    </citation>
    <scope>NUCLEOTIDE SEQUENCE</scope>
</reference>
<dbReference type="SUPFAM" id="SSF51445">
    <property type="entry name" value="(Trans)glycosidases"/>
    <property type="match status" value="1"/>
</dbReference>